<feature type="compositionally biased region" description="Basic and acidic residues" evidence="1">
    <location>
        <begin position="30"/>
        <end position="39"/>
    </location>
</feature>
<feature type="region of interest" description="Disordered" evidence="1">
    <location>
        <begin position="1"/>
        <end position="55"/>
    </location>
</feature>
<comment type="caution">
    <text evidence="2">The sequence shown here is derived from an EMBL/GenBank/DDBJ whole genome shotgun (WGS) entry which is preliminary data.</text>
</comment>
<protein>
    <submittedName>
        <fullName evidence="2">Uncharacterized protein</fullName>
    </submittedName>
</protein>
<feature type="region of interest" description="Disordered" evidence="1">
    <location>
        <begin position="89"/>
        <end position="109"/>
    </location>
</feature>
<accession>A0A4Y2LA62</accession>
<evidence type="ECO:0000313" key="2">
    <source>
        <dbReference type="EMBL" id="GBN11548.1"/>
    </source>
</evidence>
<dbReference type="AlphaFoldDB" id="A0A4Y2LA62"/>
<proteinExistence type="predicted"/>
<organism evidence="2 3">
    <name type="scientific">Araneus ventricosus</name>
    <name type="common">Orbweaver spider</name>
    <name type="synonym">Epeira ventricosa</name>
    <dbReference type="NCBI Taxonomy" id="182803"/>
    <lineage>
        <taxon>Eukaryota</taxon>
        <taxon>Metazoa</taxon>
        <taxon>Ecdysozoa</taxon>
        <taxon>Arthropoda</taxon>
        <taxon>Chelicerata</taxon>
        <taxon>Arachnida</taxon>
        <taxon>Araneae</taxon>
        <taxon>Araneomorphae</taxon>
        <taxon>Entelegynae</taxon>
        <taxon>Araneoidea</taxon>
        <taxon>Araneidae</taxon>
        <taxon>Araneus</taxon>
    </lineage>
</organism>
<dbReference type="EMBL" id="BGPR01005589">
    <property type="protein sequence ID" value="GBN11548.1"/>
    <property type="molecule type" value="Genomic_DNA"/>
</dbReference>
<feature type="compositionally biased region" description="Basic and acidic residues" evidence="1">
    <location>
        <begin position="95"/>
        <end position="104"/>
    </location>
</feature>
<dbReference type="Proteomes" id="UP000499080">
    <property type="component" value="Unassembled WGS sequence"/>
</dbReference>
<feature type="compositionally biased region" description="Polar residues" evidence="1">
    <location>
        <begin position="40"/>
        <end position="55"/>
    </location>
</feature>
<name>A0A4Y2LA62_ARAVE</name>
<reference evidence="2 3" key="1">
    <citation type="journal article" date="2019" name="Sci. Rep.">
        <title>Orb-weaving spider Araneus ventricosus genome elucidates the spidroin gene catalogue.</title>
        <authorList>
            <person name="Kono N."/>
            <person name="Nakamura H."/>
            <person name="Ohtoshi R."/>
            <person name="Moran D.A.P."/>
            <person name="Shinohara A."/>
            <person name="Yoshida Y."/>
            <person name="Fujiwara M."/>
            <person name="Mori M."/>
            <person name="Tomita M."/>
            <person name="Arakawa K."/>
        </authorList>
    </citation>
    <scope>NUCLEOTIDE SEQUENCE [LARGE SCALE GENOMIC DNA]</scope>
</reference>
<feature type="compositionally biased region" description="Polar residues" evidence="1">
    <location>
        <begin position="11"/>
        <end position="26"/>
    </location>
</feature>
<sequence length="139" mass="15732">MAASSPEGKKSSSQGTFNSLSKSPFTSFDDVQHPKKEPRLSSSNQKARFPTSLPSRTFSKVQDQIFHHLTVKFRHPPVFSLQRDSTVFTGGHASRRNEDPPEQGKKKRNTFHLPCFSSLGINKLSFHTLRNLRQLSHNI</sequence>
<evidence type="ECO:0000313" key="3">
    <source>
        <dbReference type="Proteomes" id="UP000499080"/>
    </source>
</evidence>
<keyword evidence="3" id="KW-1185">Reference proteome</keyword>
<evidence type="ECO:0000256" key="1">
    <source>
        <dbReference type="SAM" id="MobiDB-lite"/>
    </source>
</evidence>
<gene>
    <name evidence="2" type="ORF">AVEN_246246_1</name>
</gene>